<dbReference type="PROSITE" id="PS50043">
    <property type="entry name" value="HTH_LUXR_2"/>
    <property type="match status" value="1"/>
</dbReference>
<evidence type="ECO:0000256" key="1">
    <source>
        <dbReference type="ARBA" id="ARBA00023015"/>
    </source>
</evidence>
<evidence type="ECO:0000313" key="6">
    <source>
        <dbReference type="Proteomes" id="UP000644441"/>
    </source>
</evidence>
<dbReference type="PANTHER" id="PTHR44688:SF16">
    <property type="entry name" value="DNA-BINDING TRANSCRIPTIONAL ACTIVATOR DEVR_DOSR"/>
    <property type="match status" value="1"/>
</dbReference>
<dbReference type="SUPFAM" id="SSF55781">
    <property type="entry name" value="GAF domain-like"/>
    <property type="match status" value="1"/>
</dbReference>
<accession>A0ABS0AJP0</accession>
<keyword evidence="2" id="KW-0238">DNA-binding</keyword>
<dbReference type="InterPro" id="IPR000792">
    <property type="entry name" value="Tscrpt_reg_LuxR_C"/>
</dbReference>
<proteinExistence type="predicted"/>
<dbReference type="SMART" id="SM00421">
    <property type="entry name" value="HTH_LUXR"/>
    <property type="match status" value="1"/>
</dbReference>
<dbReference type="InterPro" id="IPR035965">
    <property type="entry name" value="PAS-like_dom_sf"/>
</dbReference>
<dbReference type="InterPro" id="IPR016032">
    <property type="entry name" value="Sig_transdc_resp-reg_C-effctor"/>
</dbReference>
<feature type="domain" description="HTH luxR-type" evidence="4">
    <location>
        <begin position="303"/>
        <end position="368"/>
    </location>
</feature>
<protein>
    <submittedName>
        <fullName evidence="5">LuxR family transcriptional regulator</fullName>
    </submittedName>
</protein>
<keyword evidence="6" id="KW-1185">Reference proteome</keyword>
<dbReference type="Gene3D" id="3.30.450.20">
    <property type="entry name" value="PAS domain"/>
    <property type="match status" value="1"/>
</dbReference>
<keyword evidence="1" id="KW-0805">Transcription regulation</keyword>
<evidence type="ECO:0000313" key="5">
    <source>
        <dbReference type="EMBL" id="MBF5053812.1"/>
    </source>
</evidence>
<dbReference type="Pfam" id="PF00196">
    <property type="entry name" value="GerE"/>
    <property type="match status" value="1"/>
</dbReference>
<dbReference type="PANTHER" id="PTHR44688">
    <property type="entry name" value="DNA-BINDING TRANSCRIPTIONAL ACTIVATOR DEVR_DOSR"/>
    <property type="match status" value="1"/>
</dbReference>
<keyword evidence="3" id="KW-0804">Transcription</keyword>
<dbReference type="Proteomes" id="UP000644441">
    <property type="component" value="Unassembled WGS sequence"/>
</dbReference>
<dbReference type="InterPro" id="IPR036388">
    <property type="entry name" value="WH-like_DNA-bd_sf"/>
</dbReference>
<organism evidence="5 6">
    <name type="scientific">Alloalcanivorax venustensis ISO4</name>
    <dbReference type="NCBI Taxonomy" id="1177184"/>
    <lineage>
        <taxon>Bacteria</taxon>
        <taxon>Pseudomonadati</taxon>
        <taxon>Pseudomonadota</taxon>
        <taxon>Gammaproteobacteria</taxon>
        <taxon>Oceanospirillales</taxon>
        <taxon>Alcanivoracaceae</taxon>
        <taxon>Alloalcanivorax</taxon>
    </lineage>
</organism>
<dbReference type="RefSeq" id="WP_194856414.1">
    <property type="nucleotide sequence ID" value="NZ_ARXR01000022.1"/>
</dbReference>
<dbReference type="Gene3D" id="1.10.10.10">
    <property type="entry name" value="Winged helix-like DNA-binding domain superfamily/Winged helix DNA-binding domain"/>
    <property type="match status" value="1"/>
</dbReference>
<evidence type="ECO:0000259" key="4">
    <source>
        <dbReference type="PROSITE" id="PS50043"/>
    </source>
</evidence>
<dbReference type="EMBL" id="ARXR01000022">
    <property type="protein sequence ID" value="MBF5053812.1"/>
    <property type="molecule type" value="Genomic_DNA"/>
</dbReference>
<evidence type="ECO:0000256" key="3">
    <source>
        <dbReference type="ARBA" id="ARBA00023163"/>
    </source>
</evidence>
<name>A0ABS0AJP0_9GAMM</name>
<reference evidence="5 6" key="1">
    <citation type="submission" date="2012-09" db="EMBL/GenBank/DDBJ databases">
        <title>Genome Sequence of alkane-degrading Bacterium Alcanivorax venustensis ISO4.</title>
        <authorList>
            <person name="Lai Q."/>
            <person name="Shao Z."/>
        </authorList>
    </citation>
    <scope>NUCLEOTIDE SEQUENCE [LARGE SCALE GENOMIC DNA]</scope>
    <source>
        <strain evidence="5 6">ISO4</strain>
    </source>
</reference>
<gene>
    <name evidence="5" type="ORF">ISO4_02414</name>
</gene>
<sequence length="373" mass="41190">MAAEEGLLSFIGDIYEASYRPGHWGTVLDRLCRLLGAKSGGIHVEDHASGKRYLLANHGLPRFAEATYRLGLSRHDPVYRIQAARPVAEAALVVRHDEQVAENPLYYRLIMKPNDLGYVAAISLFNDKEWHAGIGVHRSFKAEPFGDRELQLLDVLAPHFQRALRIDKALQQATHRAASLQSVLSELMHGVVVLNGQDQVTYHNAAAERLLSRHAGLLMDGARLRTWYPSDAAELWAAVAGLRQGKARQQAVGLNHPDRPHPLIVLATLREDAPESLSGVYGEGEIVLYVSDPGHPFDACEEDLAALFHFTRAESGVASALVNGLSVEQIAERHQVSRETVRSQLKSIFGKLGVSKQQDVVRLLLNSGLNRRL</sequence>
<comment type="caution">
    <text evidence="5">The sequence shown here is derived from an EMBL/GenBank/DDBJ whole genome shotgun (WGS) entry which is preliminary data.</text>
</comment>
<evidence type="ECO:0000256" key="2">
    <source>
        <dbReference type="ARBA" id="ARBA00023125"/>
    </source>
</evidence>
<dbReference type="SUPFAM" id="SSF55785">
    <property type="entry name" value="PYP-like sensor domain (PAS domain)"/>
    <property type="match status" value="1"/>
</dbReference>
<dbReference type="SUPFAM" id="SSF46894">
    <property type="entry name" value="C-terminal effector domain of the bipartite response regulators"/>
    <property type="match status" value="1"/>
</dbReference>